<sequence>MLKDEQFDVSLMLGPMYHLQEENDRIKAVQVLKRVTKKNGLVFVALMPRIRHIFSSLLSPENWKPNDNNRYYIRIFSIWLL</sequence>
<dbReference type="SUPFAM" id="SSF53335">
    <property type="entry name" value="S-adenosyl-L-methionine-dependent methyltransferases"/>
    <property type="match status" value="1"/>
</dbReference>
<reference evidence="1" key="1">
    <citation type="submission" date="2020-09" db="EMBL/GenBank/DDBJ databases">
        <title>A novel bacterium of genus Bacillus, isolated from South China Sea.</title>
        <authorList>
            <person name="Huang H."/>
            <person name="Mo K."/>
            <person name="Hu Y."/>
        </authorList>
    </citation>
    <scope>NUCLEOTIDE SEQUENCE</scope>
    <source>
        <strain evidence="1">IB182487</strain>
    </source>
</reference>
<comment type="caution">
    <text evidence="1">The sequence shown here is derived from an EMBL/GenBank/DDBJ whole genome shotgun (WGS) entry which is preliminary data.</text>
</comment>
<dbReference type="Gene3D" id="3.40.50.150">
    <property type="entry name" value="Vaccinia Virus protein VP39"/>
    <property type="match status" value="1"/>
</dbReference>
<dbReference type="EMBL" id="JACXAI010000024">
    <property type="protein sequence ID" value="MBD1381969.1"/>
    <property type="molecule type" value="Genomic_DNA"/>
</dbReference>
<accession>A0A926NHW6</accession>
<proteinExistence type="predicted"/>
<dbReference type="Proteomes" id="UP000626844">
    <property type="component" value="Unassembled WGS sequence"/>
</dbReference>
<gene>
    <name evidence="1" type="ORF">IC621_17205</name>
</gene>
<dbReference type="AlphaFoldDB" id="A0A926NHW6"/>
<evidence type="ECO:0000313" key="1">
    <source>
        <dbReference type="EMBL" id="MBD1381969.1"/>
    </source>
</evidence>
<dbReference type="RefSeq" id="WP_191159700.1">
    <property type="nucleotide sequence ID" value="NZ_JACXAI010000024.1"/>
</dbReference>
<keyword evidence="2" id="KW-1185">Reference proteome</keyword>
<name>A0A926NHW6_9BACI</name>
<evidence type="ECO:0000313" key="2">
    <source>
        <dbReference type="Proteomes" id="UP000626844"/>
    </source>
</evidence>
<organism evidence="1 2">
    <name type="scientific">Metabacillus arenae</name>
    <dbReference type="NCBI Taxonomy" id="2771434"/>
    <lineage>
        <taxon>Bacteria</taxon>
        <taxon>Bacillati</taxon>
        <taxon>Bacillota</taxon>
        <taxon>Bacilli</taxon>
        <taxon>Bacillales</taxon>
        <taxon>Bacillaceae</taxon>
        <taxon>Metabacillus</taxon>
    </lineage>
</organism>
<evidence type="ECO:0008006" key="3">
    <source>
        <dbReference type="Google" id="ProtNLM"/>
    </source>
</evidence>
<protein>
    <recommendedName>
        <fullName evidence="3">Methyltransferase type 11 domain-containing protein</fullName>
    </recommendedName>
</protein>
<dbReference type="InterPro" id="IPR029063">
    <property type="entry name" value="SAM-dependent_MTases_sf"/>
</dbReference>